<protein>
    <submittedName>
        <fullName evidence="6">TetR family transcriptional regulator</fullName>
    </submittedName>
</protein>
<dbReference type="EMBL" id="WIAO01000012">
    <property type="protein sequence ID" value="MQM26289.1"/>
    <property type="molecule type" value="Genomic_DNA"/>
</dbReference>
<dbReference type="Pfam" id="PF00440">
    <property type="entry name" value="TetR_N"/>
    <property type="match status" value="1"/>
</dbReference>
<dbReference type="PROSITE" id="PS01081">
    <property type="entry name" value="HTH_TETR_1"/>
    <property type="match status" value="1"/>
</dbReference>
<evidence type="ECO:0000256" key="2">
    <source>
        <dbReference type="ARBA" id="ARBA00023125"/>
    </source>
</evidence>
<evidence type="ECO:0000313" key="7">
    <source>
        <dbReference type="Proteomes" id="UP000477750"/>
    </source>
</evidence>
<dbReference type="PANTHER" id="PTHR30055">
    <property type="entry name" value="HTH-TYPE TRANSCRIPTIONAL REGULATOR RUTR"/>
    <property type="match status" value="1"/>
</dbReference>
<evidence type="ECO:0000256" key="3">
    <source>
        <dbReference type="ARBA" id="ARBA00023163"/>
    </source>
</evidence>
<reference evidence="6 7" key="1">
    <citation type="submission" date="2019-10" db="EMBL/GenBank/DDBJ databases">
        <title>Glycomyces albidus sp. nov., a novel actinomycete isolated from rhizosphere soil of wheat (Triticum aestivum L.).</title>
        <authorList>
            <person name="Qian L."/>
        </authorList>
    </citation>
    <scope>NUCLEOTIDE SEQUENCE [LARGE SCALE GENOMIC DNA]</scope>
    <source>
        <strain evidence="6 7">NEAU-7082</strain>
    </source>
</reference>
<dbReference type="AlphaFoldDB" id="A0A6L5G9B8"/>
<evidence type="ECO:0000256" key="1">
    <source>
        <dbReference type="ARBA" id="ARBA00023015"/>
    </source>
</evidence>
<dbReference type="PRINTS" id="PR00455">
    <property type="entry name" value="HTHTETR"/>
</dbReference>
<dbReference type="Pfam" id="PF17754">
    <property type="entry name" value="TetR_C_14"/>
    <property type="match status" value="1"/>
</dbReference>
<dbReference type="GO" id="GO:0003700">
    <property type="term" value="F:DNA-binding transcription factor activity"/>
    <property type="evidence" value="ECO:0007669"/>
    <property type="project" value="TreeGrafter"/>
</dbReference>
<dbReference type="PANTHER" id="PTHR30055:SF238">
    <property type="entry name" value="MYCOFACTOCIN BIOSYNTHESIS TRANSCRIPTIONAL REGULATOR MFTR-RELATED"/>
    <property type="match status" value="1"/>
</dbReference>
<keyword evidence="7" id="KW-1185">Reference proteome</keyword>
<dbReference type="Gene3D" id="1.10.357.10">
    <property type="entry name" value="Tetracycline Repressor, domain 2"/>
    <property type="match status" value="1"/>
</dbReference>
<dbReference type="SUPFAM" id="SSF46689">
    <property type="entry name" value="Homeodomain-like"/>
    <property type="match status" value="1"/>
</dbReference>
<feature type="DNA-binding region" description="H-T-H motif" evidence="4">
    <location>
        <begin position="29"/>
        <end position="48"/>
    </location>
</feature>
<dbReference type="InterPro" id="IPR050109">
    <property type="entry name" value="HTH-type_TetR-like_transc_reg"/>
</dbReference>
<evidence type="ECO:0000313" key="6">
    <source>
        <dbReference type="EMBL" id="MQM26289.1"/>
    </source>
</evidence>
<sequence>MARWEPNARGRLEEAAFELFAEHGFEQVTVAEIAGRAGLTERTFYRHFADKREVLFPDANPLVTGLAEALERAPEAPHPIATVAAVLEDAGGFFADRHAYSRRRNAVIAANAELREREAVKLALMADTLAGGLRARGVPDPAASLAAEAGIAVFKVAHARWVADPEPRDLRELMRDAMRQLKAVTAEA</sequence>
<dbReference type="InterPro" id="IPR041347">
    <property type="entry name" value="MftR_C"/>
</dbReference>
<dbReference type="GO" id="GO:0000976">
    <property type="term" value="F:transcription cis-regulatory region binding"/>
    <property type="evidence" value="ECO:0007669"/>
    <property type="project" value="TreeGrafter"/>
</dbReference>
<dbReference type="InterPro" id="IPR009057">
    <property type="entry name" value="Homeodomain-like_sf"/>
</dbReference>
<keyword evidence="3" id="KW-0804">Transcription</keyword>
<accession>A0A6L5G9B8</accession>
<keyword evidence="2 4" id="KW-0238">DNA-binding</keyword>
<dbReference type="InterPro" id="IPR023772">
    <property type="entry name" value="DNA-bd_HTH_TetR-type_CS"/>
</dbReference>
<name>A0A6L5G9B8_9ACTN</name>
<dbReference type="RefSeq" id="WP_153025446.1">
    <property type="nucleotide sequence ID" value="NZ_WIAO01000012.1"/>
</dbReference>
<proteinExistence type="predicted"/>
<feature type="domain" description="HTH tetR-type" evidence="5">
    <location>
        <begin position="6"/>
        <end position="66"/>
    </location>
</feature>
<keyword evidence="1" id="KW-0805">Transcription regulation</keyword>
<dbReference type="Proteomes" id="UP000477750">
    <property type="component" value="Unassembled WGS sequence"/>
</dbReference>
<evidence type="ECO:0000256" key="4">
    <source>
        <dbReference type="PROSITE-ProRule" id="PRU00335"/>
    </source>
</evidence>
<comment type="caution">
    <text evidence="6">The sequence shown here is derived from an EMBL/GenBank/DDBJ whole genome shotgun (WGS) entry which is preliminary data.</text>
</comment>
<gene>
    <name evidence="6" type="ORF">GFD30_12015</name>
</gene>
<dbReference type="PROSITE" id="PS50977">
    <property type="entry name" value="HTH_TETR_2"/>
    <property type="match status" value="1"/>
</dbReference>
<evidence type="ECO:0000259" key="5">
    <source>
        <dbReference type="PROSITE" id="PS50977"/>
    </source>
</evidence>
<organism evidence="6 7">
    <name type="scientific">Glycomyces albidus</name>
    <dbReference type="NCBI Taxonomy" id="2656774"/>
    <lineage>
        <taxon>Bacteria</taxon>
        <taxon>Bacillati</taxon>
        <taxon>Actinomycetota</taxon>
        <taxon>Actinomycetes</taxon>
        <taxon>Glycomycetales</taxon>
        <taxon>Glycomycetaceae</taxon>
        <taxon>Glycomyces</taxon>
    </lineage>
</organism>
<dbReference type="InterPro" id="IPR001647">
    <property type="entry name" value="HTH_TetR"/>
</dbReference>